<feature type="region of interest" description="Disordered" evidence="1">
    <location>
        <begin position="291"/>
        <end position="367"/>
    </location>
</feature>
<feature type="compositionally biased region" description="Basic and acidic residues" evidence="1">
    <location>
        <begin position="589"/>
        <end position="598"/>
    </location>
</feature>
<feature type="compositionally biased region" description="Low complexity" evidence="1">
    <location>
        <begin position="139"/>
        <end position="186"/>
    </location>
</feature>
<feature type="compositionally biased region" description="Basic residues" evidence="1">
    <location>
        <begin position="638"/>
        <end position="649"/>
    </location>
</feature>
<feature type="region of interest" description="Disordered" evidence="1">
    <location>
        <begin position="243"/>
        <end position="271"/>
    </location>
</feature>
<feature type="compositionally biased region" description="Polar residues" evidence="1">
    <location>
        <begin position="243"/>
        <end position="260"/>
    </location>
</feature>
<protein>
    <submittedName>
        <fullName evidence="2">Uncharacterized protein</fullName>
    </submittedName>
</protein>
<feature type="region of interest" description="Disordered" evidence="1">
    <location>
        <begin position="568"/>
        <end position="598"/>
    </location>
</feature>
<reference evidence="2" key="2">
    <citation type="submission" date="2021-04" db="EMBL/GenBank/DDBJ databases">
        <authorList>
            <person name="Podell S."/>
        </authorList>
    </citation>
    <scope>NUCLEOTIDE SEQUENCE</scope>
    <source>
        <strain evidence="2">Hildebrandi</strain>
    </source>
</reference>
<reference evidence="2" key="1">
    <citation type="journal article" date="2021" name="Sci. Rep.">
        <title>Diploid genomic architecture of Nitzschia inconspicua, an elite biomass production diatom.</title>
        <authorList>
            <person name="Oliver A."/>
            <person name="Podell S."/>
            <person name="Pinowska A."/>
            <person name="Traller J.C."/>
            <person name="Smith S.R."/>
            <person name="McClure R."/>
            <person name="Beliaev A."/>
            <person name="Bohutskyi P."/>
            <person name="Hill E.A."/>
            <person name="Rabines A."/>
            <person name="Zheng H."/>
            <person name="Allen L.Z."/>
            <person name="Kuo A."/>
            <person name="Grigoriev I.V."/>
            <person name="Allen A.E."/>
            <person name="Hazlebeck D."/>
            <person name="Allen E.E."/>
        </authorList>
    </citation>
    <scope>NUCLEOTIDE SEQUENCE</scope>
    <source>
        <strain evidence="2">Hildebrandi</strain>
    </source>
</reference>
<proteinExistence type="predicted"/>
<sequence>MFGSSRNETIISTEQTRLLPDNADHDVVSLIHPETRISSDYNWRSVVASKLQGVPGMFLLAAMLLMGLALASHSATASIGGHNSHLRGTKYSMVSSVWAGRQSEDEDFVTVSPTIAPTSEPTQMSTMTTSPTFSPSILASTTSTTTNSPTSIVVPTSVPTNTATSVPTSTTETFSPTSFVESSISTESDESSTYETQSIPEIGDLQSDTNTAEVSSIDTLFPSSTPGDAEQDDLPENQIDFTNVKNETNSNTVEGNSTNDVPIPTGALLQPWTPQTDIENESTAQELLPQSANATQTIPEPTDIGDLPSETNTAETANIDTLFPSSTPGDADRDDEPKNQIDFTTTVEDETDANTLKANSTNDVPIPIEEDVLQPLTPQMEVEMSGESTTQELSPEFDNGIGKDDDQGQVTEEAFSNDAQDELVDKVLVEPTIELEDGIESHDTVVDELTFINDTSTANDIEENTTSDSMTIDVEEAEDDSFPETSQAETRHVDFNMDSFDESNDAARDVDADSVDSISEDIKDALQTEEPTFAPTLTPTISSETADLLFAGSLIDDKGFFFPMSLPSKESQKTTHNHHKKHGEITGPSDERNSWDESWDKTNSKDLAAVAEYYHVKGKWLETIYEQNSEKGKNSKVNQRHHNTKHHQTRSLTRDWEEDPGRGLKMSQIFLTIANTIDNHYESSGRNGEQAAAWVDDQSRGRKLSRLYHELASLIADHYDEEQNLDESGTKSSSHSYMVQGLEVSKYYEEKSSEMEEYLNRKNTFGNHSKDFHDAGVKQFHDDDYSQSTALQQLREDQGKSVHNYFRAVYDTSYKQELQSKLPDHYPDKDFPRWGRDWRADRDHGIAIGNYWKQYHDVMKTYYEEQGNKLRKLYTEFYTQRFH</sequence>
<evidence type="ECO:0000256" key="1">
    <source>
        <dbReference type="SAM" id="MobiDB-lite"/>
    </source>
</evidence>
<evidence type="ECO:0000313" key="3">
    <source>
        <dbReference type="Proteomes" id="UP000693970"/>
    </source>
</evidence>
<accession>A0A9K3KS49</accession>
<feature type="region of interest" description="Disordered" evidence="1">
    <location>
        <begin position="629"/>
        <end position="659"/>
    </location>
</feature>
<name>A0A9K3KS49_9STRA</name>
<evidence type="ECO:0000313" key="2">
    <source>
        <dbReference type="EMBL" id="KAG7348526.1"/>
    </source>
</evidence>
<comment type="caution">
    <text evidence="2">The sequence shown here is derived from an EMBL/GenBank/DDBJ whole genome shotgun (WGS) entry which is preliminary data.</text>
</comment>
<feature type="compositionally biased region" description="Polar residues" evidence="1">
    <location>
        <begin position="309"/>
        <end position="328"/>
    </location>
</feature>
<feature type="compositionally biased region" description="Polar residues" evidence="1">
    <location>
        <begin position="353"/>
        <end position="363"/>
    </location>
</feature>
<dbReference type="Proteomes" id="UP000693970">
    <property type="component" value="Unassembled WGS sequence"/>
</dbReference>
<organism evidence="2 3">
    <name type="scientific">Nitzschia inconspicua</name>
    <dbReference type="NCBI Taxonomy" id="303405"/>
    <lineage>
        <taxon>Eukaryota</taxon>
        <taxon>Sar</taxon>
        <taxon>Stramenopiles</taxon>
        <taxon>Ochrophyta</taxon>
        <taxon>Bacillariophyta</taxon>
        <taxon>Bacillariophyceae</taxon>
        <taxon>Bacillariophycidae</taxon>
        <taxon>Bacillariales</taxon>
        <taxon>Bacillariaceae</taxon>
        <taxon>Nitzschia</taxon>
    </lineage>
</organism>
<gene>
    <name evidence="2" type="ORF">IV203_017231</name>
</gene>
<dbReference type="AlphaFoldDB" id="A0A9K3KS49"/>
<keyword evidence="3" id="KW-1185">Reference proteome</keyword>
<feature type="region of interest" description="Disordered" evidence="1">
    <location>
        <begin position="139"/>
        <end position="212"/>
    </location>
</feature>
<dbReference type="EMBL" id="JAGRRH010000020">
    <property type="protein sequence ID" value="KAG7348526.1"/>
    <property type="molecule type" value="Genomic_DNA"/>
</dbReference>